<dbReference type="EMBL" id="UFSX01000001">
    <property type="protein sequence ID" value="SUV29797.1"/>
    <property type="molecule type" value="Genomic_DNA"/>
</dbReference>
<dbReference type="STRING" id="483216.BACEGG_02022"/>
<organism evidence="2 3">
    <name type="scientific">Bacteroides eggerthii</name>
    <dbReference type="NCBI Taxonomy" id="28111"/>
    <lineage>
        <taxon>Bacteria</taxon>
        <taxon>Pseudomonadati</taxon>
        <taxon>Bacteroidota</taxon>
        <taxon>Bacteroidia</taxon>
        <taxon>Bacteroidales</taxon>
        <taxon>Bacteroidaceae</taxon>
        <taxon>Bacteroides</taxon>
    </lineage>
</organism>
<evidence type="ECO:0000256" key="1">
    <source>
        <dbReference type="SAM" id="SignalP"/>
    </source>
</evidence>
<dbReference type="OrthoDB" id="975269at2"/>
<sequence length="366" mass="42446">MPRGISFCIGMLLTLSLFAQNEGSTFVTPDSSVCKRTGNFRRIMKKFLNFSDFDTTYISPNRYNYALMLEHFTNYEYYSVGSATPDPQRLRFSPKPHNKIGVYFGWRWIFLGWAIDADGLYGKKSGKKRGTEFDLSLYSSKLGVDIIYRRTGNSYKIHDVTGFSDRIPTDYSEDFDGLKVKMKGLNLYYIFNNRRFSYPAAFSQSTNQRRNAGSFIAGFSVSTHNLDFDYTKLPDIIRETMNPGMKVDHIKYTNISLNFGYAYNWVFARNCLACLSLNPAVAYKTSRINKAEGEKDDWYRNFNIDFILRAGVVYNNSKYFVGTSFVGRTYDYYRNNFSLNNGFGTLQVYAGFNFCLKKEHRKKKRQ</sequence>
<name>A0A380YMR6_9BACE</name>
<protein>
    <recommendedName>
        <fullName evidence="4">DUF4421 domain-containing protein</fullName>
    </recommendedName>
</protein>
<evidence type="ECO:0000313" key="3">
    <source>
        <dbReference type="Proteomes" id="UP000254424"/>
    </source>
</evidence>
<gene>
    <name evidence="2" type="ORF">NCTC11155_01788</name>
</gene>
<dbReference type="InterPro" id="IPR025535">
    <property type="entry name" value="DUF4421"/>
</dbReference>
<accession>A0A380YMR6</accession>
<evidence type="ECO:0000313" key="2">
    <source>
        <dbReference type="EMBL" id="SUV29797.1"/>
    </source>
</evidence>
<dbReference type="AlphaFoldDB" id="A0A380YMR6"/>
<feature type="signal peptide" evidence="1">
    <location>
        <begin position="1"/>
        <end position="19"/>
    </location>
</feature>
<feature type="chain" id="PRO_5016987397" description="DUF4421 domain-containing protein" evidence="1">
    <location>
        <begin position="20"/>
        <end position="366"/>
    </location>
</feature>
<evidence type="ECO:0008006" key="4">
    <source>
        <dbReference type="Google" id="ProtNLM"/>
    </source>
</evidence>
<proteinExistence type="predicted"/>
<dbReference type="Proteomes" id="UP000254424">
    <property type="component" value="Unassembled WGS sequence"/>
</dbReference>
<dbReference type="Pfam" id="PF14391">
    <property type="entry name" value="DUF4421"/>
    <property type="match status" value="1"/>
</dbReference>
<reference evidence="2 3" key="1">
    <citation type="submission" date="2018-06" db="EMBL/GenBank/DDBJ databases">
        <authorList>
            <consortium name="Pathogen Informatics"/>
            <person name="Doyle S."/>
        </authorList>
    </citation>
    <scope>NUCLEOTIDE SEQUENCE [LARGE SCALE GENOMIC DNA]</scope>
    <source>
        <strain evidence="2 3">NCTC11155</strain>
    </source>
</reference>
<keyword evidence="1" id="KW-0732">Signal</keyword>